<dbReference type="Proteomes" id="UP001149165">
    <property type="component" value="Unassembled WGS sequence"/>
</dbReference>
<keyword evidence="5" id="KW-1185">Reference proteome</keyword>
<dbReference type="OrthoDB" id="5366541at2759"/>
<evidence type="ECO:0000259" key="3">
    <source>
        <dbReference type="Pfam" id="PF17183"/>
    </source>
</evidence>
<evidence type="ECO:0000313" key="4">
    <source>
        <dbReference type="EMBL" id="KAJ5114190.1"/>
    </source>
</evidence>
<feature type="region of interest" description="Disordered" evidence="1">
    <location>
        <begin position="173"/>
        <end position="192"/>
    </location>
</feature>
<dbReference type="Pfam" id="PF17183">
    <property type="entry name" value="Get5_C"/>
    <property type="match status" value="1"/>
</dbReference>
<feature type="domain" description="Get5 N-terminal" evidence="2">
    <location>
        <begin position="6"/>
        <end position="158"/>
    </location>
</feature>
<proteinExistence type="predicted"/>
<dbReference type="Gene3D" id="1.10.286.70">
    <property type="entry name" value="Get5 dimerization domain"/>
    <property type="match status" value="1"/>
</dbReference>
<comment type="caution">
    <text evidence="4">The sequence shown here is derived from an EMBL/GenBank/DDBJ whole genome shotgun (WGS) entry which is preliminary data.</text>
</comment>
<feature type="region of interest" description="Disordered" evidence="1">
    <location>
        <begin position="45"/>
        <end position="65"/>
    </location>
</feature>
<protein>
    <recommendedName>
        <fullName evidence="6">Cell-cycle control medial ring component</fullName>
    </recommendedName>
</protein>
<accession>A0A9W9G8M6</accession>
<name>A0A9W9G8M6_9EURO</name>
<organism evidence="4 5">
    <name type="scientific">Penicillium angulare</name>
    <dbReference type="NCBI Taxonomy" id="116970"/>
    <lineage>
        <taxon>Eukaryota</taxon>
        <taxon>Fungi</taxon>
        <taxon>Dikarya</taxon>
        <taxon>Ascomycota</taxon>
        <taxon>Pezizomycotina</taxon>
        <taxon>Eurotiomycetes</taxon>
        <taxon>Eurotiomycetidae</taxon>
        <taxon>Eurotiales</taxon>
        <taxon>Aspergillaceae</taxon>
        <taxon>Penicillium</taxon>
    </lineage>
</organism>
<evidence type="ECO:0008006" key="6">
    <source>
        <dbReference type="Google" id="ProtNLM"/>
    </source>
</evidence>
<evidence type="ECO:0000259" key="2">
    <source>
        <dbReference type="Pfam" id="PF12754"/>
    </source>
</evidence>
<reference evidence="4" key="2">
    <citation type="journal article" date="2023" name="IMA Fungus">
        <title>Comparative genomic study of the Penicillium genus elucidates a diverse pangenome and 15 lateral gene transfer events.</title>
        <authorList>
            <person name="Petersen C."/>
            <person name="Sorensen T."/>
            <person name="Nielsen M.R."/>
            <person name="Sondergaard T.E."/>
            <person name="Sorensen J.L."/>
            <person name="Fitzpatrick D.A."/>
            <person name="Frisvad J.C."/>
            <person name="Nielsen K.L."/>
        </authorList>
    </citation>
    <scope>NUCLEOTIDE SEQUENCE</scope>
    <source>
        <strain evidence="4">IBT 30069</strain>
    </source>
</reference>
<dbReference type="EMBL" id="JAPQKH010000002">
    <property type="protein sequence ID" value="KAJ5114190.1"/>
    <property type="molecule type" value="Genomic_DNA"/>
</dbReference>
<sequence length="235" mass="25669">MSEVTFTKSFLSTLDSRPIKLRADHVFDPEQVGLRVPYTLPRLQAPHPEMPKKVQQTQAPGSSKSITVKVKSSRNPELEFPLPNVPISTTSVQDLRDAVKQRITDSAGNPVALEKIKILYRRKPVSGTGKTLAEILADEPDMLVGGKEIEFGVMVLGGAKAIDIAEAQPVTATATGSEVRETSPPKAAVGPNGAEVVRTEEFWNDLQGFLEQRVKDGQEAKRLAVLFKEAWTSNQ</sequence>
<feature type="domain" description="Get5 C-terminal" evidence="3">
    <location>
        <begin position="184"/>
        <end position="234"/>
    </location>
</feature>
<dbReference type="InterPro" id="IPR024737">
    <property type="entry name" value="Get5_N"/>
</dbReference>
<evidence type="ECO:0000313" key="5">
    <source>
        <dbReference type="Proteomes" id="UP001149165"/>
    </source>
</evidence>
<gene>
    <name evidence="4" type="ORF">N7456_002724</name>
</gene>
<dbReference type="InterPro" id="IPR049256">
    <property type="entry name" value="Get5_C"/>
</dbReference>
<dbReference type="AlphaFoldDB" id="A0A9W9G8M6"/>
<dbReference type="Pfam" id="PF12754">
    <property type="entry name" value="Get5_N"/>
    <property type="match status" value="1"/>
</dbReference>
<evidence type="ECO:0000256" key="1">
    <source>
        <dbReference type="SAM" id="MobiDB-lite"/>
    </source>
</evidence>
<reference evidence="4" key="1">
    <citation type="submission" date="2022-11" db="EMBL/GenBank/DDBJ databases">
        <authorList>
            <person name="Petersen C."/>
        </authorList>
    </citation>
    <scope>NUCLEOTIDE SEQUENCE</scope>
    <source>
        <strain evidence="4">IBT 30069</strain>
    </source>
</reference>